<reference evidence="10 11" key="2">
    <citation type="journal article" date="2012" name="Stand. Genomic Sci.">
        <title>Genome sequence of the moderately thermophilic, amino-acid-degrading and sulfur-reducing bacterium Thermovirga lienii type strain (Cas60314(T)).</title>
        <authorList>
            <person name="Goker M."/>
            <person name="Saunders E."/>
            <person name="Lapidus A."/>
            <person name="Nolan M."/>
            <person name="Lucas S."/>
            <person name="Hammon N."/>
            <person name="Deshpande S."/>
            <person name="Cheng J.F."/>
            <person name="Han C."/>
            <person name="Tapia R."/>
            <person name="Goodwin L.A."/>
            <person name="Pitluck S."/>
            <person name="Liolios K."/>
            <person name="Mavromatis K."/>
            <person name="Pagani I."/>
            <person name="Ivanova N."/>
            <person name="Mikhailova N."/>
            <person name="Pati A."/>
            <person name="Chen A."/>
            <person name="Palaniappan K."/>
            <person name="Land M."/>
            <person name="Chang Y.J."/>
            <person name="Jeffries C.D."/>
            <person name="Brambilla E.M."/>
            <person name="Rohde M."/>
            <person name="Spring S."/>
            <person name="Detter J.C."/>
            <person name="Woyke T."/>
            <person name="Bristow J."/>
            <person name="Eisen J.A."/>
            <person name="Markowitz V."/>
            <person name="Hugenholtz P."/>
            <person name="Kyrpides N.C."/>
            <person name="Klenk H.P."/>
        </authorList>
    </citation>
    <scope>NUCLEOTIDE SEQUENCE [LARGE SCALE GENOMIC DNA]</scope>
    <source>
        <strain evidence="11">ATCC BAA-1197 / DSM 17291 / Cas60314</strain>
    </source>
</reference>
<evidence type="ECO:0000256" key="1">
    <source>
        <dbReference type="ARBA" id="ARBA00004162"/>
    </source>
</evidence>
<evidence type="ECO:0000313" key="11">
    <source>
        <dbReference type="Proteomes" id="UP000005868"/>
    </source>
</evidence>
<dbReference type="InterPro" id="IPR050330">
    <property type="entry name" value="Bact_OuterMem_StrucFunc"/>
</dbReference>
<protein>
    <submittedName>
        <fullName evidence="10">OmpA/MotB domain protein</fullName>
    </submittedName>
</protein>
<keyword evidence="6 7" id="KW-0472">Membrane</keyword>
<dbReference type="Proteomes" id="UP000005868">
    <property type="component" value="Chromosome"/>
</dbReference>
<comment type="subcellular location">
    <subcellularLocation>
        <location evidence="1">Cell membrane</location>
        <topology evidence="1">Single-pass membrane protein</topology>
    </subcellularLocation>
</comment>
<sequence>MARKRKEEESSGGSWLTTYGDMVTLILTFFILLYSFSTIDVIKFKKMLFSFKDAIGVVKGGKTFEEDEAAFSGQTMDEIGKSKKTTQEIMETAKRIQSILEQEGLKSNVSVTVSQRGVVVSIAEGLLFRSGEYEIRPEGKRVLDILTRIIKELPNDVSVEGHADKIPVRADGVVRDNWTLSALRAVRIVAYFQTAGVSSRRLQAVGYGDTRPIMPNDTPEHRNMNRRADIVFLSESSIF</sequence>
<evidence type="ECO:0000256" key="5">
    <source>
        <dbReference type="ARBA" id="ARBA00022989"/>
    </source>
</evidence>
<dbReference type="HOGENOM" id="CLU_016890_0_1_0"/>
<keyword evidence="11" id="KW-1185">Reference proteome</keyword>
<dbReference type="PANTHER" id="PTHR30329:SF21">
    <property type="entry name" value="LIPOPROTEIN YIAD-RELATED"/>
    <property type="match status" value="1"/>
</dbReference>
<evidence type="ECO:0000256" key="2">
    <source>
        <dbReference type="ARBA" id="ARBA00008914"/>
    </source>
</evidence>
<evidence type="ECO:0000256" key="6">
    <source>
        <dbReference type="ARBA" id="ARBA00023136"/>
    </source>
</evidence>
<gene>
    <name evidence="10" type="ordered locus">Tlie_0082</name>
</gene>
<dbReference type="InterPro" id="IPR025713">
    <property type="entry name" value="MotB-like_N_dom"/>
</dbReference>
<evidence type="ECO:0000256" key="8">
    <source>
        <dbReference type="SAM" id="Phobius"/>
    </source>
</evidence>
<evidence type="ECO:0000256" key="3">
    <source>
        <dbReference type="ARBA" id="ARBA00022475"/>
    </source>
</evidence>
<evidence type="ECO:0000256" key="4">
    <source>
        <dbReference type="ARBA" id="ARBA00022692"/>
    </source>
</evidence>
<dbReference type="GO" id="GO:0005886">
    <property type="term" value="C:plasma membrane"/>
    <property type="evidence" value="ECO:0007669"/>
    <property type="project" value="UniProtKB-SubCell"/>
</dbReference>
<accession>G7V5K1</accession>
<evidence type="ECO:0000259" key="9">
    <source>
        <dbReference type="PROSITE" id="PS51123"/>
    </source>
</evidence>
<dbReference type="InterPro" id="IPR006665">
    <property type="entry name" value="OmpA-like"/>
</dbReference>
<dbReference type="Pfam" id="PF13677">
    <property type="entry name" value="MotB_plug"/>
    <property type="match status" value="1"/>
</dbReference>
<keyword evidence="4 8" id="KW-0812">Transmembrane</keyword>
<dbReference type="CDD" id="cd07185">
    <property type="entry name" value="OmpA_C-like"/>
    <property type="match status" value="1"/>
</dbReference>
<evidence type="ECO:0000313" key="10">
    <source>
        <dbReference type="EMBL" id="AER65828.1"/>
    </source>
</evidence>
<dbReference type="Gene3D" id="3.30.1330.60">
    <property type="entry name" value="OmpA-like domain"/>
    <property type="match status" value="1"/>
</dbReference>
<dbReference type="AlphaFoldDB" id="G7V5K1"/>
<feature type="domain" description="OmpA-like" evidence="9">
    <location>
        <begin position="115"/>
        <end position="236"/>
    </location>
</feature>
<proteinExistence type="inferred from homology"/>
<dbReference type="EMBL" id="CP003096">
    <property type="protein sequence ID" value="AER65828.1"/>
    <property type="molecule type" value="Genomic_DNA"/>
</dbReference>
<dbReference type="OrthoDB" id="9815217at2"/>
<dbReference type="eggNOG" id="COG1360">
    <property type="taxonomic scope" value="Bacteria"/>
</dbReference>
<dbReference type="SUPFAM" id="SSF103088">
    <property type="entry name" value="OmpA-like"/>
    <property type="match status" value="1"/>
</dbReference>
<dbReference type="PANTHER" id="PTHR30329">
    <property type="entry name" value="STATOR ELEMENT OF FLAGELLAR MOTOR COMPLEX"/>
    <property type="match status" value="1"/>
</dbReference>
<name>G7V5K1_THELD</name>
<keyword evidence="3" id="KW-1003">Cell membrane</keyword>
<comment type="similarity">
    <text evidence="2">Belongs to the MotB family.</text>
</comment>
<evidence type="ECO:0000256" key="7">
    <source>
        <dbReference type="PROSITE-ProRule" id="PRU00473"/>
    </source>
</evidence>
<reference evidence="11" key="1">
    <citation type="submission" date="2011-10" db="EMBL/GenBank/DDBJ databases">
        <title>The complete genome of chromosome of Thermovirga lienii DSM 17291.</title>
        <authorList>
            <consortium name="US DOE Joint Genome Institute (JGI-PGF)"/>
            <person name="Lucas S."/>
            <person name="Copeland A."/>
            <person name="Lapidus A."/>
            <person name="Glavina del Rio T."/>
            <person name="Dalin E."/>
            <person name="Tice H."/>
            <person name="Bruce D."/>
            <person name="Goodwin L."/>
            <person name="Pitluck S."/>
            <person name="Peters L."/>
            <person name="Mikhailova N."/>
            <person name="Saunders E."/>
            <person name="Kyrpides N."/>
            <person name="Mavromatis K."/>
            <person name="Ivanova N."/>
            <person name="Last F.I."/>
            <person name="Brettin T."/>
            <person name="Detter J.C."/>
            <person name="Han C."/>
            <person name="Larimer F."/>
            <person name="Land M."/>
            <person name="Hauser L."/>
            <person name="Markowitz V."/>
            <person name="Cheng J.-F."/>
            <person name="Hugenholtz P."/>
            <person name="Woyke T."/>
            <person name="Wu D."/>
            <person name="Spring S."/>
            <person name="Schroeder M."/>
            <person name="Brambilla E.-M."/>
            <person name="Klenk H.-P."/>
            <person name="Eisen J.A."/>
        </authorList>
    </citation>
    <scope>NUCLEOTIDE SEQUENCE [LARGE SCALE GENOMIC DNA]</scope>
    <source>
        <strain evidence="11">ATCC BAA-1197 / DSM 17291 / Cas60314</strain>
    </source>
</reference>
<dbReference type="Pfam" id="PF00691">
    <property type="entry name" value="OmpA"/>
    <property type="match status" value="1"/>
</dbReference>
<dbReference type="InterPro" id="IPR036737">
    <property type="entry name" value="OmpA-like_sf"/>
</dbReference>
<dbReference type="STRING" id="580340.Tlie_0082"/>
<feature type="transmembrane region" description="Helical" evidence="8">
    <location>
        <begin position="22"/>
        <end position="42"/>
    </location>
</feature>
<dbReference type="KEGG" id="tli:Tlie_0082"/>
<dbReference type="PROSITE" id="PS51123">
    <property type="entry name" value="OMPA_2"/>
    <property type="match status" value="1"/>
</dbReference>
<keyword evidence="5 8" id="KW-1133">Transmembrane helix</keyword>
<organism evidence="10 11">
    <name type="scientific">Thermovirga lienii (strain ATCC BAA-1197 / DSM 17291 / Cas60314)</name>
    <dbReference type="NCBI Taxonomy" id="580340"/>
    <lineage>
        <taxon>Bacteria</taxon>
        <taxon>Thermotogati</taxon>
        <taxon>Synergistota</taxon>
        <taxon>Synergistia</taxon>
        <taxon>Synergistales</taxon>
        <taxon>Thermovirgaceae</taxon>
        <taxon>Thermovirga</taxon>
    </lineage>
</organism>